<dbReference type="RefSeq" id="WP_071344410.1">
    <property type="nucleotide sequence ID" value="NZ_CP017839.1"/>
</dbReference>
<evidence type="ECO:0000256" key="4">
    <source>
        <dbReference type="ARBA" id="ARBA00023159"/>
    </source>
</evidence>
<dbReference type="Pfam" id="PF00126">
    <property type="entry name" value="HTH_1"/>
    <property type="match status" value="1"/>
</dbReference>
<evidence type="ECO:0000256" key="5">
    <source>
        <dbReference type="ARBA" id="ARBA00023163"/>
    </source>
</evidence>
<keyword evidence="4" id="KW-0010">Activator</keyword>
<protein>
    <submittedName>
        <fullName evidence="7">SDS degradation transcriptional activation protein</fullName>
    </submittedName>
</protein>
<dbReference type="PROSITE" id="PS50931">
    <property type="entry name" value="HTH_LYSR"/>
    <property type="match status" value="1"/>
</dbReference>
<evidence type="ECO:0000313" key="8">
    <source>
        <dbReference type="Proteomes" id="UP000180166"/>
    </source>
</evidence>
<dbReference type="KEGG" id="nsr:NS506_06273"/>
<evidence type="ECO:0000313" key="7">
    <source>
        <dbReference type="EMBL" id="APB00309.1"/>
    </source>
</evidence>
<dbReference type="PANTHER" id="PTHR30346:SF0">
    <property type="entry name" value="HCA OPERON TRANSCRIPTIONAL ACTIVATOR HCAR"/>
    <property type="match status" value="1"/>
</dbReference>
<dbReference type="InterPro" id="IPR036388">
    <property type="entry name" value="WH-like_DNA-bd_sf"/>
</dbReference>
<evidence type="ECO:0000256" key="2">
    <source>
        <dbReference type="ARBA" id="ARBA00023015"/>
    </source>
</evidence>
<accession>A0ABC8B1D6</accession>
<dbReference type="PRINTS" id="PR00039">
    <property type="entry name" value="HTHLYSR"/>
</dbReference>
<evidence type="ECO:0000256" key="3">
    <source>
        <dbReference type="ARBA" id="ARBA00023125"/>
    </source>
</evidence>
<evidence type="ECO:0000256" key="1">
    <source>
        <dbReference type="ARBA" id="ARBA00009437"/>
    </source>
</evidence>
<keyword evidence="5" id="KW-0804">Transcription</keyword>
<dbReference type="GO" id="GO:0003677">
    <property type="term" value="F:DNA binding"/>
    <property type="evidence" value="ECO:0007669"/>
    <property type="project" value="UniProtKB-KW"/>
</dbReference>
<gene>
    <name evidence="7" type="ORF">NS506_06273</name>
</gene>
<reference evidence="7 8" key="1">
    <citation type="submission" date="2016-10" db="EMBL/GenBank/DDBJ databases">
        <title>Genome sequence of Nocardia seriolae strain EM150506, isolated from Anguila japonica.</title>
        <authorList>
            <person name="Han H.-J."/>
        </authorList>
    </citation>
    <scope>NUCLEOTIDE SEQUENCE [LARGE SCALE GENOMIC DNA]</scope>
    <source>
        <strain evidence="7 8">EM150506</strain>
    </source>
</reference>
<dbReference type="PANTHER" id="PTHR30346">
    <property type="entry name" value="TRANSCRIPTIONAL DUAL REGULATOR HCAR-RELATED"/>
    <property type="match status" value="1"/>
</dbReference>
<keyword evidence="2" id="KW-0805">Transcription regulation</keyword>
<proteinExistence type="inferred from homology"/>
<keyword evidence="3" id="KW-0238">DNA-binding</keyword>
<comment type="similarity">
    <text evidence="1">Belongs to the LysR transcriptional regulatory family.</text>
</comment>
<dbReference type="AlphaFoldDB" id="A0ABC8B1D6"/>
<dbReference type="FunFam" id="1.10.10.10:FF:000001">
    <property type="entry name" value="LysR family transcriptional regulator"/>
    <property type="match status" value="1"/>
</dbReference>
<dbReference type="SUPFAM" id="SSF46785">
    <property type="entry name" value="Winged helix' DNA-binding domain"/>
    <property type="match status" value="1"/>
</dbReference>
<dbReference type="EMBL" id="CP017839">
    <property type="protein sequence ID" value="APB00309.1"/>
    <property type="molecule type" value="Genomic_DNA"/>
</dbReference>
<dbReference type="Proteomes" id="UP000180166">
    <property type="component" value="Chromosome"/>
</dbReference>
<sequence>MKAIPLPTAEEPLNLYRLTHFLEVAEQLSFTRAARRLHMTQQALSTSVRRLEKDLGVTLFERTTRQVALTSAGHTLRDGSRTLLTVSREVTVQTRAAGSPAMLGDRDEPGSDQAAVVTAIGLSASRSPRA</sequence>
<evidence type="ECO:0000259" key="6">
    <source>
        <dbReference type="PROSITE" id="PS50931"/>
    </source>
</evidence>
<name>A0ABC8B1D6_9NOCA</name>
<dbReference type="InterPro" id="IPR000847">
    <property type="entry name" value="LysR_HTH_N"/>
</dbReference>
<organism evidence="7 8">
    <name type="scientific">Nocardia seriolae</name>
    <dbReference type="NCBI Taxonomy" id="37332"/>
    <lineage>
        <taxon>Bacteria</taxon>
        <taxon>Bacillati</taxon>
        <taxon>Actinomycetota</taxon>
        <taxon>Actinomycetes</taxon>
        <taxon>Mycobacteriales</taxon>
        <taxon>Nocardiaceae</taxon>
        <taxon>Nocardia</taxon>
    </lineage>
</organism>
<dbReference type="Gene3D" id="1.10.10.10">
    <property type="entry name" value="Winged helix-like DNA-binding domain superfamily/Winged helix DNA-binding domain"/>
    <property type="match status" value="1"/>
</dbReference>
<dbReference type="InterPro" id="IPR036390">
    <property type="entry name" value="WH_DNA-bd_sf"/>
</dbReference>
<feature type="domain" description="HTH lysR-type" evidence="6">
    <location>
        <begin position="13"/>
        <end position="70"/>
    </location>
</feature>